<protein>
    <recommendedName>
        <fullName evidence="4">NAD dependent epimerase/dehydratase</fullName>
    </recommendedName>
</protein>
<dbReference type="PANTHER" id="PTHR36978:SF4">
    <property type="entry name" value="P-LOOP CONTAINING NUCLEOSIDE TRIPHOSPHATE HYDROLASE PROTEIN"/>
    <property type="match status" value="1"/>
</dbReference>
<dbReference type="InterPro" id="IPR027417">
    <property type="entry name" value="P-loop_NTPase"/>
</dbReference>
<gene>
    <name evidence="2" type="ORF">CDD80_4140</name>
</gene>
<evidence type="ECO:0000313" key="3">
    <source>
        <dbReference type="Proteomes" id="UP000226431"/>
    </source>
</evidence>
<reference evidence="2 3" key="1">
    <citation type="submission" date="2017-06" db="EMBL/GenBank/DDBJ databases">
        <title>Ant-infecting Ophiocordyceps genomes reveal a high diversity of potential behavioral manipulation genes and a possible major role for enterotoxins.</title>
        <authorList>
            <person name="De Bekker C."/>
            <person name="Evans H.C."/>
            <person name="Brachmann A."/>
            <person name="Hughes D.P."/>
        </authorList>
    </citation>
    <scope>NUCLEOTIDE SEQUENCE [LARGE SCALE GENOMIC DNA]</scope>
    <source>
        <strain evidence="2 3">Map16</strain>
    </source>
</reference>
<dbReference type="EMBL" id="NJES01000038">
    <property type="protein sequence ID" value="PHH79655.1"/>
    <property type="molecule type" value="Genomic_DNA"/>
</dbReference>
<accession>A0A2C5ZCP2</accession>
<dbReference type="OrthoDB" id="408152at2759"/>
<dbReference type="SUPFAM" id="SSF52540">
    <property type="entry name" value="P-loop containing nucleoside triphosphate hydrolases"/>
    <property type="match status" value="1"/>
</dbReference>
<proteinExistence type="predicted"/>
<dbReference type="Gene3D" id="3.40.50.300">
    <property type="entry name" value="P-loop containing nucleotide triphosphate hydrolases"/>
    <property type="match status" value="1"/>
</dbReference>
<organism evidence="2 3">
    <name type="scientific">Ophiocordyceps camponoti-rufipedis</name>
    <dbReference type="NCBI Taxonomy" id="2004952"/>
    <lineage>
        <taxon>Eukaryota</taxon>
        <taxon>Fungi</taxon>
        <taxon>Dikarya</taxon>
        <taxon>Ascomycota</taxon>
        <taxon>Pezizomycotina</taxon>
        <taxon>Sordariomycetes</taxon>
        <taxon>Hypocreomycetidae</taxon>
        <taxon>Hypocreales</taxon>
        <taxon>Ophiocordycipitaceae</taxon>
        <taxon>Ophiocordyceps</taxon>
    </lineage>
</organism>
<evidence type="ECO:0000313" key="2">
    <source>
        <dbReference type="EMBL" id="PHH79655.1"/>
    </source>
</evidence>
<comment type="caution">
    <text evidence="2">The sequence shown here is derived from an EMBL/GenBank/DDBJ whole genome shotgun (WGS) entry which is preliminary data.</text>
</comment>
<dbReference type="AlphaFoldDB" id="A0A2C5ZCP2"/>
<dbReference type="Proteomes" id="UP000226431">
    <property type="component" value="Unassembled WGS sequence"/>
</dbReference>
<evidence type="ECO:0000256" key="1">
    <source>
        <dbReference type="SAM" id="Phobius"/>
    </source>
</evidence>
<keyword evidence="1" id="KW-0472">Membrane</keyword>
<keyword evidence="3" id="KW-1185">Reference proteome</keyword>
<dbReference type="Pfam" id="PF17784">
    <property type="entry name" value="Sulfotransfer_4"/>
    <property type="match status" value="1"/>
</dbReference>
<evidence type="ECO:0008006" key="4">
    <source>
        <dbReference type="Google" id="ProtNLM"/>
    </source>
</evidence>
<name>A0A2C5ZCP2_9HYPO</name>
<keyword evidence="1" id="KW-0812">Transmembrane</keyword>
<sequence>MDEAAKPRQLQVLALGLPRTGSYSMSQALLRLGYHRPFHGINIGNNQKIWDQFAQAADASFPTLDSYHGRPFTRAQWDDIFGDSEAVTDVGALFAPQLIEAYPEAYVILVIRDFEPWKRSIDGLLGLLWRPLATFTMRFVDPLIGNTTPVKIRKLLLGFFEAKDVDEARRNTRRIYDRHNEQIRKMVPPGRLLEYRMGSGWEPICSFLDKPVPDDDFPWVNDSEALAALFRRGLRRSFVTLSKLCLPWIGAICAAGTSFLLARRMHLFDGLPSIV</sequence>
<keyword evidence="1" id="KW-1133">Transmembrane helix</keyword>
<dbReference type="PANTHER" id="PTHR36978">
    <property type="entry name" value="P-LOOP CONTAINING NUCLEOTIDE TRIPHOSPHATE HYDROLASE"/>
    <property type="match status" value="1"/>
</dbReference>
<dbReference type="InterPro" id="IPR040632">
    <property type="entry name" value="Sulfotransfer_4"/>
</dbReference>
<dbReference type="STRING" id="2004952.A0A2C5ZCP2"/>
<feature type="transmembrane region" description="Helical" evidence="1">
    <location>
        <begin position="241"/>
        <end position="262"/>
    </location>
</feature>